<protein>
    <submittedName>
        <fullName evidence="3">Organic hydroperoxide resistance transcriptional regulator</fullName>
    </submittedName>
</protein>
<dbReference type="InterPro" id="IPR039422">
    <property type="entry name" value="MarR/SlyA-like"/>
</dbReference>
<dbReference type="InterPro" id="IPR036390">
    <property type="entry name" value="WH_DNA-bd_sf"/>
</dbReference>
<evidence type="ECO:0000313" key="3">
    <source>
        <dbReference type="EMBL" id="UUP17025.1"/>
    </source>
</evidence>
<dbReference type="PROSITE" id="PS50995">
    <property type="entry name" value="HTH_MARR_2"/>
    <property type="match status" value="1"/>
</dbReference>
<dbReference type="RefSeq" id="WP_338529397.1">
    <property type="nucleotide sequence ID" value="NZ_CP030941.1"/>
</dbReference>
<evidence type="ECO:0000256" key="1">
    <source>
        <dbReference type="SAM" id="MobiDB-lite"/>
    </source>
</evidence>
<sequence length="184" mass="20684">MEQSNSKEERKGPGVATPKGGSRARLRDFSRSLPMSLLKAREAVMRHFRPHLQAYGITEQQWRVLRALMSVESIEVMALAEATFLLPPSLSRILKDLEERGLIHRRTSEQDMRRGIISISGEGRRVIEMAGSHSEAVYAEITRRYGAQKLADLQKMLRELEAVLAEPIEVGALPKPAERKAPSD</sequence>
<dbReference type="Proteomes" id="UP001342418">
    <property type="component" value="Chromosome"/>
</dbReference>
<feature type="compositionally biased region" description="Basic and acidic residues" evidence="1">
    <location>
        <begin position="1"/>
        <end position="12"/>
    </location>
</feature>
<dbReference type="Pfam" id="PF12802">
    <property type="entry name" value="MarR_2"/>
    <property type="match status" value="1"/>
</dbReference>
<gene>
    <name evidence="3" type="primary">ohrR</name>
    <name evidence="3" type="ORF">NTH_01476</name>
</gene>
<dbReference type="InterPro" id="IPR000835">
    <property type="entry name" value="HTH_MarR-typ"/>
</dbReference>
<dbReference type="PANTHER" id="PTHR33164">
    <property type="entry name" value="TRANSCRIPTIONAL REGULATOR, MARR FAMILY"/>
    <property type="match status" value="1"/>
</dbReference>
<keyword evidence="4" id="KW-1185">Reference proteome</keyword>
<dbReference type="SUPFAM" id="SSF46785">
    <property type="entry name" value="Winged helix' DNA-binding domain"/>
    <property type="match status" value="1"/>
</dbReference>
<feature type="domain" description="HTH marR-type" evidence="2">
    <location>
        <begin position="30"/>
        <end position="162"/>
    </location>
</feature>
<organism evidence="3 4">
    <name type="scientific">Nitratireductor thuwali</name>
    <dbReference type="NCBI Taxonomy" id="2267699"/>
    <lineage>
        <taxon>Bacteria</taxon>
        <taxon>Pseudomonadati</taxon>
        <taxon>Pseudomonadota</taxon>
        <taxon>Alphaproteobacteria</taxon>
        <taxon>Hyphomicrobiales</taxon>
        <taxon>Phyllobacteriaceae</taxon>
        <taxon>Nitratireductor</taxon>
    </lineage>
</organism>
<dbReference type="InterPro" id="IPR012712">
    <property type="entry name" value="HpaR/FarR"/>
</dbReference>
<dbReference type="EMBL" id="CP030941">
    <property type="protein sequence ID" value="UUP17025.1"/>
    <property type="molecule type" value="Genomic_DNA"/>
</dbReference>
<proteinExistence type="predicted"/>
<dbReference type="NCBIfam" id="TIGR02337">
    <property type="entry name" value="HpaR"/>
    <property type="match status" value="1"/>
</dbReference>
<name>A0ABY5MG71_9HYPH</name>
<dbReference type="InterPro" id="IPR036388">
    <property type="entry name" value="WH-like_DNA-bd_sf"/>
</dbReference>
<evidence type="ECO:0000313" key="4">
    <source>
        <dbReference type="Proteomes" id="UP001342418"/>
    </source>
</evidence>
<reference evidence="3 4" key="1">
    <citation type="submission" date="2018-07" db="EMBL/GenBank/DDBJ databases">
        <title>Genome sequence of Nitratireductor thuwali#1536.</title>
        <authorList>
            <person name="Michoud G."/>
            <person name="Merlino G."/>
            <person name="Sefrji F.O."/>
            <person name="Daffonchio D."/>
        </authorList>
    </citation>
    <scope>NUCLEOTIDE SEQUENCE [LARGE SCALE GENOMIC DNA]</scope>
    <source>
        <strain evidence="4">Nit1536</strain>
    </source>
</reference>
<dbReference type="Gene3D" id="1.10.10.10">
    <property type="entry name" value="Winged helix-like DNA-binding domain superfamily/Winged helix DNA-binding domain"/>
    <property type="match status" value="1"/>
</dbReference>
<dbReference type="PANTHER" id="PTHR33164:SF13">
    <property type="entry name" value="4-HYDROXYPHENYLACETATE CATABOLISM PROTEIN"/>
    <property type="match status" value="1"/>
</dbReference>
<accession>A0ABY5MG71</accession>
<feature type="region of interest" description="Disordered" evidence="1">
    <location>
        <begin position="1"/>
        <end position="26"/>
    </location>
</feature>
<dbReference type="SMART" id="SM00347">
    <property type="entry name" value="HTH_MARR"/>
    <property type="match status" value="1"/>
</dbReference>
<evidence type="ECO:0000259" key="2">
    <source>
        <dbReference type="PROSITE" id="PS50995"/>
    </source>
</evidence>